<dbReference type="PROSITE" id="PS50943">
    <property type="entry name" value="HTH_CROC1"/>
    <property type="match status" value="1"/>
</dbReference>
<dbReference type="Pfam" id="PF13560">
    <property type="entry name" value="HTH_31"/>
    <property type="match status" value="1"/>
</dbReference>
<evidence type="ECO:0000313" key="2">
    <source>
        <dbReference type="EMBL" id="ACY96040.1"/>
    </source>
</evidence>
<dbReference type="EMBL" id="CP001738">
    <property type="protein sequence ID" value="ACY96040.1"/>
    <property type="molecule type" value="Genomic_DNA"/>
</dbReference>
<gene>
    <name evidence="2" type="ordered locus">Tcur_0442</name>
</gene>
<dbReference type="InterPro" id="IPR043917">
    <property type="entry name" value="DUF5753"/>
</dbReference>
<dbReference type="Proteomes" id="UP000001918">
    <property type="component" value="Chromosome"/>
</dbReference>
<evidence type="ECO:0000259" key="1">
    <source>
        <dbReference type="PROSITE" id="PS50943"/>
    </source>
</evidence>
<dbReference type="AlphaFoldDB" id="D1A2M0"/>
<dbReference type="SUPFAM" id="SSF47413">
    <property type="entry name" value="lambda repressor-like DNA-binding domains"/>
    <property type="match status" value="1"/>
</dbReference>
<dbReference type="SMART" id="SM00530">
    <property type="entry name" value="HTH_XRE"/>
    <property type="match status" value="1"/>
</dbReference>
<dbReference type="eggNOG" id="COG1396">
    <property type="taxonomic scope" value="Bacteria"/>
</dbReference>
<dbReference type="InterPro" id="IPR001387">
    <property type="entry name" value="Cro/C1-type_HTH"/>
</dbReference>
<name>D1A2M0_THECD</name>
<dbReference type="KEGG" id="tcu:Tcur_0442"/>
<evidence type="ECO:0000313" key="3">
    <source>
        <dbReference type="Proteomes" id="UP000001918"/>
    </source>
</evidence>
<reference evidence="2 3" key="1">
    <citation type="journal article" date="2011" name="Stand. Genomic Sci.">
        <title>Complete genome sequence of Thermomonospora curvata type strain (B9).</title>
        <authorList>
            <person name="Chertkov O."/>
            <person name="Sikorski J."/>
            <person name="Nolan M."/>
            <person name="Lapidus A."/>
            <person name="Lucas S."/>
            <person name="Del Rio T.G."/>
            <person name="Tice H."/>
            <person name="Cheng J.F."/>
            <person name="Goodwin L."/>
            <person name="Pitluck S."/>
            <person name="Liolios K."/>
            <person name="Ivanova N."/>
            <person name="Mavromatis K."/>
            <person name="Mikhailova N."/>
            <person name="Ovchinnikova G."/>
            <person name="Pati A."/>
            <person name="Chen A."/>
            <person name="Palaniappan K."/>
            <person name="Djao O.D."/>
            <person name="Land M."/>
            <person name="Hauser L."/>
            <person name="Chang Y.J."/>
            <person name="Jeffries C.D."/>
            <person name="Brettin T."/>
            <person name="Han C."/>
            <person name="Detter J.C."/>
            <person name="Rohde M."/>
            <person name="Goker M."/>
            <person name="Woyke T."/>
            <person name="Bristow J."/>
            <person name="Eisen J.A."/>
            <person name="Markowitz V."/>
            <person name="Hugenholtz P."/>
            <person name="Klenk H.P."/>
            <person name="Kyrpides N.C."/>
        </authorList>
    </citation>
    <scope>NUCLEOTIDE SEQUENCE [LARGE SCALE GENOMIC DNA]</scope>
    <source>
        <strain evidence="3">ATCC 19995 / DSM 43183 / JCM 3096 / KCTC 9072 / NBRC 15933 / NCIMB 10081 / Henssen B9</strain>
    </source>
</reference>
<proteinExistence type="predicted"/>
<feature type="domain" description="HTH cro/C1-type" evidence="1">
    <location>
        <begin position="19"/>
        <end position="73"/>
    </location>
</feature>
<dbReference type="Pfam" id="PF19054">
    <property type="entry name" value="DUF5753"/>
    <property type="match status" value="1"/>
</dbReference>
<dbReference type="GO" id="GO:0003677">
    <property type="term" value="F:DNA binding"/>
    <property type="evidence" value="ECO:0007669"/>
    <property type="project" value="InterPro"/>
</dbReference>
<organism evidence="2 3">
    <name type="scientific">Thermomonospora curvata (strain ATCC 19995 / DSM 43183 / JCM 3096 / KCTC 9072 / NBRC 15933 / NCIMB 10081 / Henssen B9)</name>
    <dbReference type="NCBI Taxonomy" id="471852"/>
    <lineage>
        <taxon>Bacteria</taxon>
        <taxon>Bacillati</taxon>
        <taxon>Actinomycetota</taxon>
        <taxon>Actinomycetes</taxon>
        <taxon>Streptosporangiales</taxon>
        <taxon>Thermomonosporaceae</taxon>
        <taxon>Thermomonospora</taxon>
    </lineage>
</organism>
<dbReference type="STRING" id="471852.Tcur_0442"/>
<dbReference type="HOGENOM" id="CLU_055817_1_0_11"/>
<sequence>MTPTGHGPPVRQRRLASELRKLREAAGLTAEVAAGNLGRPRSKLTKIETARQIPTVADVEAILAAYGGRNSALGLALVELARNVRKRGWWVAFGDVLDGGFAELEDAATTIRIWQPETVPGLLQAPAYTRELITAEIDDPTEIERRVQARATRRARLERSDAPILDVMLTEEVLRRMVGGRPVMRQQVTALLRDLERPNVSIRIVPLEAGAFPDQGRGGLTMFQVFEAGLDLSVAYFEAMNGGWYVEDVASIRECRRRFDQIARVALSTEETAKFLARIRKELE</sequence>
<protein>
    <submittedName>
        <fullName evidence="2">Helix-turn-helix domain protein</fullName>
    </submittedName>
</protein>
<keyword evidence="3" id="KW-1185">Reference proteome</keyword>
<accession>D1A2M0</accession>
<dbReference type="InterPro" id="IPR010982">
    <property type="entry name" value="Lambda_DNA-bd_dom_sf"/>
</dbReference>
<dbReference type="OrthoDB" id="5177725at2"/>
<dbReference type="Gene3D" id="1.10.260.40">
    <property type="entry name" value="lambda repressor-like DNA-binding domains"/>
    <property type="match status" value="1"/>
</dbReference>
<dbReference type="CDD" id="cd00093">
    <property type="entry name" value="HTH_XRE"/>
    <property type="match status" value="1"/>
</dbReference>